<gene>
    <name evidence="10" type="primary">ntpI</name>
    <name evidence="10" type="ORF">ING2E5A_1615</name>
</gene>
<name>A0A1G4G7C0_9BACT</name>
<feature type="transmembrane region" description="Helical" evidence="9">
    <location>
        <begin position="324"/>
        <end position="352"/>
    </location>
</feature>
<keyword evidence="7 9" id="KW-0472">Membrane</keyword>
<dbReference type="AlphaFoldDB" id="A0A1G4G7C0"/>
<dbReference type="RefSeq" id="WP_071136915.1">
    <property type="nucleotide sequence ID" value="NZ_DUQN01000086.1"/>
</dbReference>
<organism evidence="10 11">
    <name type="scientific">Petrimonas mucosa</name>
    <dbReference type="NCBI Taxonomy" id="1642646"/>
    <lineage>
        <taxon>Bacteria</taxon>
        <taxon>Pseudomonadati</taxon>
        <taxon>Bacteroidota</taxon>
        <taxon>Bacteroidia</taxon>
        <taxon>Bacteroidales</taxon>
        <taxon>Dysgonomonadaceae</taxon>
        <taxon>Petrimonas</taxon>
    </lineage>
</organism>
<keyword evidence="5 9" id="KW-1133">Transmembrane helix</keyword>
<keyword evidence="11" id="KW-1185">Reference proteome</keyword>
<proteinExistence type="inferred from homology"/>
<keyword evidence="3" id="KW-0813">Transport</keyword>
<keyword evidence="4 9" id="KW-0812">Transmembrane</keyword>
<evidence type="ECO:0000256" key="5">
    <source>
        <dbReference type="ARBA" id="ARBA00022989"/>
    </source>
</evidence>
<feature type="transmembrane region" description="Helical" evidence="9">
    <location>
        <begin position="411"/>
        <end position="433"/>
    </location>
</feature>
<dbReference type="Pfam" id="PF01496">
    <property type="entry name" value="V_ATPase_I"/>
    <property type="match status" value="2"/>
</dbReference>
<evidence type="ECO:0000256" key="8">
    <source>
        <dbReference type="SAM" id="Coils"/>
    </source>
</evidence>
<feature type="transmembrane region" description="Helical" evidence="9">
    <location>
        <begin position="496"/>
        <end position="514"/>
    </location>
</feature>
<dbReference type="PANTHER" id="PTHR11629:SF63">
    <property type="entry name" value="V-TYPE PROTON ATPASE SUBUNIT A"/>
    <property type="match status" value="1"/>
</dbReference>
<dbReference type="Proteomes" id="UP000178485">
    <property type="component" value="Chromosome i"/>
</dbReference>
<dbReference type="GO" id="GO:0007035">
    <property type="term" value="P:vacuolar acidification"/>
    <property type="evidence" value="ECO:0007669"/>
    <property type="project" value="TreeGrafter"/>
</dbReference>
<evidence type="ECO:0000256" key="7">
    <source>
        <dbReference type="ARBA" id="ARBA00023136"/>
    </source>
</evidence>
<evidence type="ECO:0000256" key="2">
    <source>
        <dbReference type="ARBA" id="ARBA00009904"/>
    </source>
</evidence>
<protein>
    <submittedName>
        <fullName evidence="10">V-type sodium ATPase subunit I</fullName>
    </submittedName>
</protein>
<evidence type="ECO:0000256" key="4">
    <source>
        <dbReference type="ARBA" id="ARBA00022692"/>
    </source>
</evidence>
<feature type="transmembrane region" description="Helical" evidence="9">
    <location>
        <begin position="364"/>
        <end position="391"/>
    </location>
</feature>
<comment type="subcellular location">
    <subcellularLocation>
        <location evidence="1">Membrane</location>
        <topology evidence="1">Multi-pass membrane protein</topology>
    </subcellularLocation>
</comment>
<evidence type="ECO:0000256" key="9">
    <source>
        <dbReference type="SAM" id="Phobius"/>
    </source>
</evidence>
<keyword evidence="6" id="KW-0406">Ion transport</keyword>
<dbReference type="GO" id="GO:0016471">
    <property type="term" value="C:vacuolar proton-transporting V-type ATPase complex"/>
    <property type="evidence" value="ECO:0007669"/>
    <property type="project" value="TreeGrafter"/>
</dbReference>
<dbReference type="GO" id="GO:0046961">
    <property type="term" value="F:proton-transporting ATPase activity, rotational mechanism"/>
    <property type="evidence" value="ECO:0007669"/>
    <property type="project" value="InterPro"/>
</dbReference>
<evidence type="ECO:0000256" key="1">
    <source>
        <dbReference type="ARBA" id="ARBA00004141"/>
    </source>
</evidence>
<dbReference type="PANTHER" id="PTHR11629">
    <property type="entry name" value="VACUOLAR PROTON ATPASES"/>
    <property type="match status" value="1"/>
</dbReference>
<dbReference type="InterPro" id="IPR002490">
    <property type="entry name" value="V-ATPase_116kDa_su"/>
</dbReference>
<evidence type="ECO:0000256" key="3">
    <source>
        <dbReference type="ARBA" id="ARBA00022448"/>
    </source>
</evidence>
<dbReference type="KEGG" id="pmuc:ING2E5A_1615"/>
<reference evidence="10 11" key="1">
    <citation type="submission" date="2016-08" db="EMBL/GenBank/DDBJ databases">
        <authorList>
            <person name="Seilhamer J.J."/>
        </authorList>
    </citation>
    <scope>NUCLEOTIDE SEQUENCE [LARGE SCALE GENOMIC DNA]</scope>
    <source>
        <strain evidence="10">ING2-E5A</strain>
    </source>
</reference>
<feature type="transmembrane region" description="Helical" evidence="9">
    <location>
        <begin position="520"/>
        <end position="542"/>
    </location>
</feature>
<evidence type="ECO:0000313" key="10">
    <source>
        <dbReference type="EMBL" id="SCM58016.1"/>
    </source>
</evidence>
<feature type="transmembrane region" description="Helical" evidence="9">
    <location>
        <begin position="445"/>
        <end position="463"/>
    </location>
</feature>
<feature type="transmembrane region" description="Helical" evidence="9">
    <location>
        <begin position="554"/>
        <end position="577"/>
    </location>
</feature>
<feature type="coiled-coil region" evidence="8">
    <location>
        <begin position="191"/>
        <end position="232"/>
    </location>
</feature>
<dbReference type="GO" id="GO:0033179">
    <property type="term" value="C:proton-transporting V-type ATPase, V0 domain"/>
    <property type="evidence" value="ECO:0007669"/>
    <property type="project" value="InterPro"/>
</dbReference>
<comment type="similarity">
    <text evidence="2">Belongs to the V-ATPase 116 kDa subunit family.</text>
</comment>
<feature type="transmembrane region" description="Helical" evidence="9">
    <location>
        <begin position="469"/>
        <end position="489"/>
    </location>
</feature>
<dbReference type="GO" id="GO:0051117">
    <property type="term" value="F:ATPase binding"/>
    <property type="evidence" value="ECO:0007669"/>
    <property type="project" value="TreeGrafter"/>
</dbReference>
<sequence>MIARMKKFTFLTYHRDYDTFLHELRDLGLIHVASSDRFAEDDGELNDLLSRLKQLGEAQKILNKQIDKKSPVPMNEPDVERGSAIPREIELVQGAITTLNQQLQVSLKERELLRPWGNFDPENIERLRRAGYRVNFFVVPDNRYNPEWETVYDAVVVKRETSRSYFITLSKNDNVADELDLEAVKLPEVSLAQLDELITTLRNRIQEEEQRLKALTADLPSLKAAMREIEQRINYKKVRRCGASLADDKLMLLQGWAPEDNLQEISDYLESKTVYFDVADPTPDDDVPIKFKNNRFARLFEPIAELYMLPKYNEIDLTPYFAPFYMLFFGLSLGDIGYGLFLLVAATVVKLLQKNKLNSSMKAILSLVQLLGGSTVVTGFLTGGFFGFALYDLDWPVVQTLKEKAFFDNNQMFTLSLVLGVIQVLFGMVMKVFNRIKQQGFKYSLSTIGWILLLVSCIVAALMPEKVPMFGTVHLAVLVPAALLIFFYNSPGKNPLVNLGLGLWESYNMATGLLGDILSYVRLFALGLSGGILASVFNSLAAGMSPDNAIAKPIVYLLIFLVGHAINIFMNTLGAIVHPVRLTFVEFYKNSEFEGGGKKYRPFSK</sequence>
<keyword evidence="8" id="KW-0175">Coiled coil</keyword>
<dbReference type="STRING" id="1642646.ING2E5A_1615"/>
<accession>A0A1G4G7C0</accession>
<evidence type="ECO:0000313" key="11">
    <source>
        <dbReference type="Proteomes" id="UP000178485"/>
    </source>
</evidence>
<evidence type="ECO:0000256" key="6">
    <source>
        <dbReference type="ARBA" id="ARBA00023065"/>
    </source>
</evidence>
<dbReference type="EMBL" id="LT608328">
    <property type="protein sequence ID" value="SCM58016.1"/>
    <property type="molecule type" value="Genomic_DNA"/>
</dbReference>